<dbReference type="AlphaFoldDB" id="A0A2S9SN46"/>
<protein>
    <submittedName>
        <fullName evidence="1">Uncharacterized protein</fullName>
    </submittedName>
</protein>
<comment type="caution">
    <text evidence="1">The sequence shown here is derived from an EMBL/GenBank/DDBJ whole genome shotgun (WGS) entry which is preliminary data.</text>
</comment>
<organism evidence="1 2">
    <name type="scientific">Aliarcobacter cryaerophilus</name>
    <dbReference type="NCBI Taxonomy" id="28198"/>
    <lineage>
        <taxon>Bacteria</taxon>
        <taxon>Pseudomonadati</taxon>
        <taxon>Campylobacterota</taxon>
        <taxon>Epsilonproteobacteria</taxon>
        <taxon>Campylobacterales</taxon>
        <taxon>Arcobacteraceae</taxon>
        <taxon>Aliarcobacter</taxon>
    </lineage>
</organism>
<gene>
    <name evidence="1" type="ORF">CJ669_06100</name>
</gene>
<dbReference type="Pfam" id="PF19669">
    <property type="entry name" value="DUF6172"/>
    <property type="match status" value="1"/>
</dbReference>
<dbReference type="RefSeq" id="WP_105909166.1">
    <property type="nucleotide sequence ID" value="NZ_JAMXDJ010000004.1"/>
</dbReference>
<proteinExistence type="predicted"/>
<name>A0A2S9SN46_9BACT</name>
<evidence type="ECO:0000313" key="1">
    <source>
        <dbReference type="EMBL" id="PRM88007.1"/>
    </source>
</evidence>
<dbReference type="Proteomes" id="UP000239065">
    <property type="component" value="Unassembled WGS sequence"/>
</dbReference>
<reference evidence="1 2" key="1">
    <citation type="submission" date="2017-09" db="EMBL/GenBank/DDBJ databases">
        <title>Reassesment of A. cryaerophilus.</title>
        <authorList>
            <person name="Perez-Cataluna A."/>
            <person name="Collado L."/>
            <person name="Salgado O."/>
            <person name="Lefinanco V."/>
            <person name="Figueras M.J."/>
        </authorList>
    </citation>
    <scope>NUCLEOTIDE SEQUENCE [LARGE SCALE GENOMIC DNA]</scope>
    <source>
        <strain evidence="1 2">LMG 9861</strain>
    </source>
</reference>
<evidence type="ECO:0000313" key="2">
    <source>
        <dbReference type="Proteomes" id="UP000239065"/>
    </source>
</evidence>
<dbReference type="InterPro" id="IPR046170">
    <property type="entry name" value="DUF6172"/>
</dbReference>
<dbReference type="EMBL" id="NXGJ01000005">
    <property type="protein sequence ID" value="PRM88007.1"/>
    <property type="molecule type" value="Genomic_DNA"/>
</dbReference>
<accession>A0A2S9SN46</accession>
<sequence>MKKLFLIDIPNKTRERQVDSIKNDIRKYIKREKSKKLPIGFNSWFFDCKFGQTKEDAKVINFADVIKSVDLAQSENYPSFYLEIVAKAIFREKKLSNDANDDEILED</sequence>